<organism evidence="2 3">
    <name type="scientific">Phocicoccus schoeneichii</name>
    <dbReference type="NCBI Taxonomy" id="1812261"/>
    <lineage>
        <taxon>Bacteria</taxon>
        <taxon>Bacillati</taxon>
        <taxon>Bacillota</taxon>
        <taxon>Bacilli</taxon>
        <taxon>Bacillales</taxon>
        <taxon>Salinicoccaceae</taxon>
        <taxon>Phocicoccus</taxon>
    </lineage>
</organism>
<dbReference type="Proteomes" id="UP000521032">
    <property type="component" value="Unassembled WGS sequence"/>
</dbReference>
<dbReference type="RefSeq" id="WP_186086247.1">
    <property type="nucleotide sequence ID" value="NZ_BMDB01000002.1"/>
</dbReference>
<dbReference type="NCBIfam" id="NF038094">
    <property type="entry name" value="CueP_fam"/>
    <property type="match status" value="1"/>
</dbReference>
<comment type="caution">
    <text evidence="2">The sequence shown here is derived from an EMBL/GenBank/DDBJ whole genome shotgun (WGS) entry which is preliminary data.</text>
</comment>
<name>A0A6V7RCC0_9BACL</name>
<dbReference type="InterPro" id="IPR047808">
    <property type="entry name" value="CueP-like"/>
</dbReference>
<dbReference type="AlphaFoldDB" id="A0A6V7RCC0"/>
<accession>A0A6V7RCC0</accession>
<evidence type="ECO:0000313" key="2">
    <source>
        <dbReference type="EMBL" id="CAD2074550.1"/>
    </source>
</evidence>
<dbReference type="Gene3D" id="2.60.40.3700">
    <property type="match status" value="1"/>
</dbReference>
<gene>
    <name evidence="2" type="ORF">JEOSCH030_00727</name>
</gene>
<evidence type="ECO:0000256" key="1">
    <source>
        <dbReference type="SAM" id="SignalP"/>
    </source>
</evidence>
<keyword evidence="1" id="KW-0732">Signal</keyword>
<dbReference type="Pfam" id="PF21172">
    <property type="entry name" value="CueP"/>
    <property type="match status" value="1"/>
</dbReference>
<feature type="chain" id="PRO_5039048921" evidence="1">
    <location>
        <begin position="19"/>
        <end position="175"/>
    </location>
</feature>
<dbReference type="PROSITE" id="PS51257">
    <property type="entry name" value="PROKAR_LIPOPROTEIN"/>
    <property type="match status" value="1"/>
</dbReference>
<sequence>MKNLVGLFILSFALILSACGNSEPKHTTSAEEVKDRVYHYSINDVEEGINASIDSKVMSVTNSNGKVIESLNLPEDEYFVSIAPFKTMTHPCEIHSLSGCQGELIEEELHVTVVDQKGNTIIDENMTTMKNGFIDLWLPRNQEFFVKMTDGDLETEEVLSTYEDSRTCITTMQFK</sequence>
<reference evidence="2 3" key="1">
    <citation type="submission" date="2020-07" db="EMBL/GenBank/DDBJ databases">
        <authorList>
            <person name="Criscuolo A."/>
        </authorList>
    </citation>
    <scope>NUCLEOTIDE SEQUENCE [LARGE SCALE GENOMIC DNA]</scope>
    <source>
        <strain evidence="3">CIP 111030</strain>
    </source>
</reference>
<feature type="signal peptide" evidence="1">
    <location>
        <begin position="1"/>
        <end position="18"/>
    </location>
</feature>
<proteinExistence type="predicted"/>
<evidence type="ECO:0000313" key="3">
    <source>
        <dbReference type="Proteomes" id="UP000521032"/>
    </source>
</evidence>
<keyword evidence="3" id="KW-1185">Reference proteome</keyword>
<protein>
    <submittedName>
        <fullName evidence="2">Uncharacterized protein</fullName>
    </submittedName>
</protein>
<dbReference type="EMBL" id="CAJEWE010000007">
    <property type="protein sequence ID" value="CAD2074550.1"/>
    <property type="molecule type" value="Genomic_DNA"/>
</dbReference>